<evidence type="ECO:0000313" key="3">
    <source>
        <dbReference type="Proteomes" id="UP001283361"/>
    </source>
</evidence>
<accession>A0AAE0YY36</accession>
<sequence>MLYLAKLFKVTKRYFGSSTLKTQTSGLVPPSRSDQRCCYDRLCFGWETQSNFIHSNFPTTKVLRPFDVIAERESVMIFLAFKGHSTDNGKRGKKERERLGEVDAKPLGRKRKKATSPGINRGQSVNVWTPQHGRKLATVSQAANTDARIQLETSNSKPGDSWISNPRSSYQVMSCETWHMKIWCLSSMNGPAYFCSYNYRADQIDKFPIEWSNDEASSKSLAVFSVGED</sequence>
<name>A0AAE0YY36_9GAST</name>
<dbReference type="AlphaFoldDB" id="A0AAE0YY36"/>
<proteinExistence type="predicted"/>
<dbReference type="EMBL" id="JAWDGP010005148">
    <property type="protein sequence ID" value="KAK3759243.1"/>
    <property type="molecule type" value="Genomic_DNA"/>
</dbReference>
<dbReference type="Proteomes" id="UP001283361">
    <property type="component" value="Unassembled WGS sequence"/>
</dbReference>
<evidence type="ECO:0000313" key="2">
    <source>
        <dbReference type="EMBL" id="KAK3759243.1"/>
    </source>
</evidence>
<keyword evidence="3" id="KW-1185">Reference proteome</keyword>
<reference evidence="2" key="1">
    <citation type="journal article" date="2023" name="G3 (Bethesda)">
        <title>A reference genome for the long-term kleptoplast-retaining sea slug Elysia crispata morphotype clarki.</title>
        <authorList>
            <person name="Eastman K.E."/>
            <person name="Pendleton A.L."/>
            <person name="Shaikh M.A."/>
            <person name="Suttiyut T."/>
            <person name="Ogas R."/>
            <person name="Tomko P."/>
            <person name="Gavelis G."/>
            <person name="Widhalm J.R."/>
            <person name="Wisecaver J.H."/>
        </authorList>
    </citation>
    <scope>NUCLEOTIDE SEQUENCE</scope>
    <source>
        <strain evidence="2">ECLA1</strain>
    </source>
</reference>
<comment type="caution">
    <text evidence="2">The sequence shown here is derived from an EMBL/GenBank/DDBJ whole genome shotgun (WGS) entry which is preliminary data.</text>
</comment>
<organism evidence="2 3">
    <name type="scientific">Elysia crispata</name>
    <name type="common">lettuce slug</name>
    <dbReference type="NCBI Taxonomy" id="231223"/>
    <lineage>
        <taxon>Eukaryota</taxon>
        <taxon>Metazoa</taxon>
        <taxon>Spiralia</taxon>
        <taxon>Lophotrochozoa</taxon>
        <taxon>Mollusca</taxon>
        <taxon>Gastropoda</taxon>
        <taxon>Heterobranchia</taxon>
        <taxon>Euthyneura</taxon>
        <taxon>Panpulmonata</taxon>
        <taxon>Sacoglossa</taxon>
        <taxon>Placobranchoidea</taxon>
        <taxon>Plakobranchidae</taxon>
        <taxon>Elysia</taxon>
    </lineage>
</organism>
<feature type="compositionally biased region" description="Polar residues" evidence="1">
    <location>
        <begin position="117"/>
        <end position="126"/>
    </location>
</feature>
<feature type="region of interest" description="Disordered" evidence="1">
    <location>
        <begin position="107"/>
        <end position="126"/>
    </location>
</feature>
<gene>
    <name evidence="2" type="ORF">RRG08_008057</name>
</gene>
<evidence type="ECO:0000256" key="1">
    <source>
        <dbReference type="SAM" id="MobiDB-lite"/>
    </source>
</evidence>
<protein>
    <submittedName>
        <fullName evidence="2">Uncharacterized protein</fullName>
    </submittedName>
</protein>